<dbReference type="PANTHER" id="PTHR30290">
    <property type="entry name" value="PERIPLASMIC BINDING COMPONENT OF ABC TRANSPORTER"/>
    <property type="match status" value="1"/>
</dbReference>
<evidence type="ECO:0000256" key="1">
    <source>
        <dbReference type="SAM" id="SignalP"/>
    </source>
</evidence>
<dbReference type="CDD" id="cd08503">
    <property type="entry name" value="PBP2_NikA_DppA_OppA_like_17"/>
    <property type="match status" value="1"/>
</dbReference>
<keyword evidence="4" id="KW-1185">Reference proteome</keyword>
<evidence type="ECO:0000259" key="2">
    <source>
        <dbReference type="Pfam" id="PF00496"/>
    </source>
</evidence>
<feature type="chain" id="PRO_5046053852" evidence="1">
    <location>
        <begin position="22"/>
        <end position="501"/>
    </location>
</feature>
<dbReference type="Gene3D" id="3.10.105.10">
    <property type="entry name" value="Dipeptide-binding Protein, Domain 3"/>
    <property type="match status" value="1"/>
</dbReference>
<reference evidence="3 4" key="1">
    <citation type="submission" date="2020-04" db="EMBL/GenBank/DDBJ databases">
        <title>Thermobifida alba genome sequencing and assembly.</title>
        <authorList>
            <person name="Luzics S."/>
            <person name="Horvath B."/>
            <person name="Nagy I."/>
            <person name="Toth A."/>
            <person name="Nagy I."/>
            <person name="Kukolya J."/>
        </authorList>
    </citation>
    <scope>NUCLEOTIDE SEQUENCE [LARGE SCALE GENOMIC DNA]</scope>
    <source>
        <strain evidence="3 4">DSM 43795</strain>
    </source>
</reference>
<protein>
    <submittedName>
        <fullName evidence="3">ABC transporter substrate-binding protein</fullName>
    </submittedName>
</protein>
<name>A0ABY4L2T0_THEAE</name>
<proteinExistence type="predicted"/>
<accession>A0ABY4L2T0</accession>
<dbReference type="RefSeq" id="WP_248592615.1">
    <property type="nucleotide sequence ID" value="NZ_BAABEB010000012.1"/>
</dbReference>
<dbReference type="Pfam" id="PF00496">
    <property type="entry name" value="SBP_bac_5"/>
    <property type="match status" value="1"/>
</dbReference>
<dbReference type="EMBL" id="CP051627">
    <property type="protein sequence ID" value="UPT20357.1"/>
    <property type="molecule type" value="Genomic_DNA"/>
</dbReference>
<feature type="signal peptide" evidence="1">
    <location>
        <begin position="1"/>
        <end position="21"/>
    </location>
</feature>
<dbReference type="InterPro" id="IPR039424">
    <property type="entry name" value="SBP_5"/>
</dbReference>
<dbReference type="PROSITE" id="PS51257">
    <property type="entry name" value="PROKAR_LIPOPROTEIN"/>
    <property type="match status" value="1"/>
</dbReference>
<dbReference type="PIRSF" id="PIRSF002741">
    <property type="entry name" value="MppA"/>
    <property type="match status" value="1"/>
</dbReference>
<feature type="domain" description="Solute-binding protein family 5" evidence="2">
    <location>
        <begin position="76"/>
        <end position="393"/>
    </location>
</feature>
<sequence length="501" mass="52608">MRLRSVLAAACAITLAAAGCANEAAPAEETATLRYAAVGSPAATTHDPHGRVANEADYLRFAMLYDVLTVPDEHGEIQPRLAESWEPVDGDLTRWRIDLRDDAVFSDGSPVTAADVLFSLRRIQGKGAENNGRLSMFDLDASTVTGEHGLELATVQPYAEVGAALAALTFVVPEGSDDLTEPAVGSGPFVLGDGDDTTAVLERNDDWWGPEPRVDRLEIIAMADPAARAAAVASGQADVAGSVSPAAAGEHGGTGGLQVVHRPAAVNYPLVMDLGSEPFDDPGVREAVKLAVDREQLVETVFLGHGQVGADIVSPADPSAPDAAPVDRDVERARELLADAGHGDGLSLTLHTTNSYPGMEEAAVLVAEQLQEAGVDVQVEVVPPDTYWAEVWNVEPFYLNSLGGSGFVDFARMALVSDGPINETGWNDEEWDADFAEALATADADERRDRLAGLQQRLADEGGYVVWGTGDGLDLATEAVSGLPTGPGFHRLFIDQAGVGG</sequence>
<dbReference type="Gene3D" id="3.40.190.10">
    <property type="entry name" value="Periplasmic binding protein-like II"/>
    <property type="match status" value="1"/>
</dbReference>
<dbReference type="Proteomes" id="UP000832041">
    <property type="component" value="Chromosome"/>
</dbReference>
<organism evidence="3 4">
    <name type="scientific">Thermobifida alba</name>
    <name type="common">Thermomonospora alba</name>
    <dbReference type="NCBI Taxonomy" id="53522"/>
    <lineage>
        <taxon>Bacteria</taxon>
        <taxon>Bacillati</taxon>
        <taxon>Actinomycetota</taxon>
        <taxon>Actinomycetes</taxon>
        <taxon>Streptosporangiales</taxon>
        <taxon>Nocardiopsidaceae</taxon>
        <taxon>Thermobifida</taxon>
    </lineage>
</organism>
<evidence type="ECO:0000313" key="4">
    <source>
        <dbReference type="Proteomes" id="UP000832041"/>
    </source>
</evidence>
<keyword evidence="1" id="KW-0732">Signal</keyword>
<gene>
    <name evidence="3" type="ORF">FOF52_04750</name>
</gene>
<dbReference type="SUPFAM" id="SSF53850">
    <property type="entry name" value="Periplasmic binding protein-like II"/>
    <property type="match status" value="1"/>
</dbReference>
<evidence type="ECO:0000313" key="3">
    <source>
        <dbReference type="EMBL" id="UPT20357.1"/>
    </source>
</evidence>
<dbReference type="InterPro" id="IPR030678">
    <property type="entry name" value="Peptide/Ni-bd"/>
</dbReference>
<dbReference type="InterPro" id="IPR000914">
    <property type="entry name" value="SBP_5_dom"/>
</dbReference>
<dbReference type="PANTHER" id="PTHR30290:SF65">
    <property type="entry name" value="MONOACYL PHOSPHATIDYLINOSITOL TETRAMANNOSIDE-BINDING PROTEIN LPQW-RELATED"/>
    <property type="match status" value="1"/>
</dbReference>